<dbReference type="AlphaFoldDB" id="A0A7R8CRY1"/>
<accession>A0A7R8CRY1</accession>
<evidence type="ECO:0000313" key="2">
    <source>
        <dbReference type="Proteomes" id="UP000675881"/>
    </source>
</evidence>
<dbReference type="Proteomes" id="UP000675881">
    <property type="component" value="Chromosome 2"/>
</dbReference>
<evidence type="ECO:0000313" key="1">
    <source>
        <dbReference type="EMBL" id="CAF2872252.1"/>
    </source>
</evidence>
<protein>
    <submittedName>
        <fullName evidence="1">(salmon louse) hypothetical protein</fullName>
    </submittedName>
</protein>
<gene>
    <name evidence="1" type="ORF">LSAA_6409</name>
</gene>
<keyword evidence="2" id="KW-1185">Reference proteome</keyword>
<dbReference type="EMBL" id="HG994581">
    <property type="protein sequence ID" value="CAF2872252.1"/>
    <property type="molecule type" value="Genomic_DNA"/>
</dbReference>
<name>A0A7R8CRY1_LEPSM</name>
<proteinExistence type="predicted"/>
<sequence>MKKSKPSPEVSHVVRQFKICPFWPSKPKSWFRRLEVQFNFYRITEESESSTSYSDMKAKILDEYKILTQNKTERLLQLIEAPQNHSVGGIVSLVRSYLSNILDIRGGGSSNNSSIVKYNVTASEKPSILSTIDNPYGSSLRPTRMYNTNPSSALSKKILQKMCTDAAEVFDRLAGKEYGFRKYRLGKQPRATELNLLNT</sequence>
<organism evidence="1 2">
    <name type="scientific">Lepeophtheirus salmonis</name>
    <name type="common">Salmon louse</name>
    <name type="synonym">Caligus salmonis</name>
    <dbReference type="NCBI Taxonomy" id="72036"/>
    <lineage>
        <taxon>Eukaryota</taxon>
        <taxon>Metazoa</taxon>
        <taxon>Ecdysozoa</taxon>
        <taxon>Arthropoda</taxon>
        <taxon>Crustacea</taxon>
        <taxon>Multicrustacea</taxon>
        <taxon>Hexanauplia</taxon>
        <taxon>Copepoda</taxon>
        <taxon>Siphonostomatoida</taxon>
        <taxon>Caligidae</taxon>
        <taxon>Lepeophtheirus</taxon>
    </lineage>
</organism>
<reference evidence="1" key="1">
    <citation type="submission" date="2021-02" db="EMBL/GenBank/DDBJ databases">
        <authorList>
            <person name="Bekaert M."/>
        </authorList>
    </citation>
    <scope>NUCLEOTIDE SEQUENCE</scope>
    <source>
        <strain evidence="1">IoA-00</strain>
    </source>
</reference>